<feature type="domain" description="YknX-like beta-barrel" evidence="4">
    <location>
        <begin position="399"/>
        <end position="485"/>
    </location>
</feature>
<dbReference type="SUPFAM" id="SSF111369">
    <property type="entry name" value="HlyD-like secretion proteins"/>
    <property type="match status" value="2"/>
</dbReference>
<evidence type="ECO:0000256" key="1">
    <source>
        <dbReference type="ARBA" id="ARBA00004196"/>
    </source>
</evidence>
<evidence type="ECO:0000259" key="4">
    <source>
        <dbReference type="Pfam" id="PF25990"/>
    </source>
</evidence>
<evidence type="ECO:0000313" key="6">
    <source>
        <dbReference type="Proteomes" id="UP001298681"/>
    </source>
</evidence>
<dbReference type="PANTHER" id="PTHR32347">
    <property type="entry name" value="EFFLUX SYSTEM COMPONENT YKNX-RELATED"/>
    <property type="match status" value="1"/>
</dbReference>
<dbReference type="RefSeq" id="WP_087232176.1">
    <property type="nucleotide sequence ID" value="NZ_JAKNHQ010000011.1"/>
</dbReference>
<organism evidence="5 6">
    <name type="scientific">Anaeromassilibacillus senegalensis</name>
    <dbReference type="NCBI Taxonomy" id="1673717"/>
    <lineage>
        <taxon>Bacteria</taxon>
        <taxon>Bacillati</taxon>
        <taxon>Bacillota</taxon>
        <taxon>Clostridia</taxon>
        <taxon>Eubacteriales</taxon>
        <taxon>Acutalibacteraceae</taxon>
        <taxon>Anaeromassilibacillus</taxon>
    </lineage>
</organism>
<reference evidence="5 6" key="1">
    <citation type="submission" date="2022-01" db="EMBL/GenBank/DDBJ databases">
        <title>Collection of gut derived symbiotic bacterial strains cultured from healthy donors.</title>
        <authorList>
            <person name="Lin H."/>
            <person name="Kohout C."/>
            <person name="Waligurski E."/>
            <person name="Pamer E.G."/>
        </authorList>
    </citation>
    <scope>NUCLEOTIDE SEQUENCE [LARGE SCALE GENOMIC DNA]</scope>
    <source>
        <strain evidence="5 6">DFI.7.58</strain>
    </source>
</reference>
<comment type="subcellular location">
    <subcellularLocation>
        <location evidence="1">Cell envelope</location>
    </subcellularLocation>
</comment>
<feature type="coiled-coil region" evidence="3">
    <location>
        <begin position="209"/>
        <end position="295"/>
    </location>
</feature>
<dbReference type="Gene3D" id="2.40.30.170">
    <property type="match status" value="1"/>
</dbReference>
<dbReference type="InterPro" id="IPR058636">
    <property type="entry name" value="Beta-barrel_YknX"/>
</dbReference>
<evidence type="ECO:0000313" key="5">
    <source>
        <dbReference type="EMBL" id="MCG4611075.1"/>
    </source>
</evidence>
<accession>A0ABS9MJV3</accession>
<dbReference type="SUPFAM" id="SSF57997">
    <property type="entry name" value="Tropomyosin"/>
    <property type="match status" value="1"/>
</dbReference>
<name>A0ABS9MJV3_9FIRM</name>
<evidence type="ECO:0000256" key="2">
    <source>
        <dbReference type="ARBA" id="ARBA00023054"/>
    </source>
</evidence>
<keyword evidence="2 3" id="KW-0175">Coiled coil</keyword>
<dbReference type="EMBL" id="JAKNHQ010000011">
    <property type="protein sequence ID" value="MCG4611075.1"/>
    <property type="molecule type" value="Genomic_DNA"/>
</dbReference>
<dbReference type="Gene3D" id="1.10.287.470">
    <property type="entry name" value="Helix hairpin bin"/>
    <property type="match status" value="1"/>
</dbReference>
<proteinExistence type="predicted"/>
<dbReference type="InterPro" id="IPR050465">
    <property type="entry name" value="UPF0194_transport"/>
</dbReference>
<dbReference type="Proteomes" id="UP001298681">
    <property type="component" value="Unassembled WGS sequence"/>
</dbReference>
<feature type="coiled-coil region" evidence="3">
    <location>
        <begin position="94"/>
        <end position="175"/>
    </location>
</feature>
<dbReference type="Gene3D" id="2.40.420.20">
    <property type="match status" value="1"/>
</dbReference>
<sequence length="591" mass="63964">MKRKKKVLIIIGVLAAVAVGVMVFRPRDTGTAAFPVELSPLQKTTLRSTISTNGNVESTDSVNVYTNLTYPVKEILVEVGDHVNEGDVLCVLDSEDLQQQIKQQQISISTASANNQQQIETNQKRYDDAMETLNAGLNTDLNTAQQNVDDAKRRMDNAQKDLDDAKAKLDSNLNTELISAQSAYDTASTELGRAEKALKDRRNELGSYYTDLERDYREALKKYERAVKNDDDDVEELKADVLELKQSLAEAEDEADALYMSGTQTLSIEQLRRNVTDAQQAYDTAKQSLDAAKKAVNDQLGTYETEFTAAKDAYNNALKAQKATQAAVTHGLEDDLQAIETSKLSADDRAQREELKNMQDRLSKCTVTAPASGTITAVYATEGAAPNGVLFQIENTDALQVDVKIKEYDVNSLKPNMAAIIKADATGDEEYDGYLEKISPSAVRTPETAEAANTANTKDVEFDATVVVSSKETNLRIGMTARADIITEQKDNVFAVPYDAISTAADGSSVVYTVKAQEDGSMVAEAVPVTLGLETDYEVEISGTGLVEGMQIISDGKQIQPGMPVSTMPGAGVLPQDAAGSTAGEEVVADE</sequence>
<dbReference type="Pfam" id="PF25990">
    <property type="entry name" value="Beta-barrel_YknX"/>
    <property type="match status" value="1"/>
</dbReference>
<evidence type="ECO:0000256" key="3">
    <source>
        <dbReference type="SAM" id="Coils"/>
    </source>
</evidence>
<keyword evidence="6" id="KW-1185">Reference proteome</keyword>
<comment type="caution">
    <text evidence="5">The sequence shown here is derived from an EMBL/GenBank/DDBJ whole genome shotgun (WGS) entry which is preliminary data.</text>
</comment>
<gene>
    <name evidence="5" type="ORF">L0P57_09040</name>
</gene>
<protein>
    <submittedName>
        <fullName evidence="5">Efflux RND transporter periplasmic adaptor subunit</fullName>
    </submittedName>
</protein>
<dbReference type="Gene3D" id="2.40.50.100">
    <property type="match status" value="1"/>
</dbReference>